<dbReference type="EMBL" id="QXFU01000215">
    <property type="protein sequence ID" value="KAE9040059.1"/>
    <property type="molecule type" value="Genomic_DNA"/>
</dbReference>
<reference evidence="1 2" key="1">
    <citation type="submission" date="2018-09" db="EMBL/GenBank/DDBJ databases">
        <title>Genomic investigation of the strawberry pathogen Phytophthora fragariae indicates pathogenicity is determined by transcriptional variation in three key races.</title>
        <authorList>
            <person name="Adams T.M."/>
            <person name="Armitage A.D."/>
            <person name="Sobczyk M.K."/>
            <person name="Bates H.J."/>
            <person name="Dunwell J.M."/>
            <person name="Nellist C.F."/>
            <person name="Harrison R.J."/>
        </authorList>
    </citation>
    <scope>NUCLEOTIDE SEQUENCE [LARGE SCALE GENOMIC DNA]</scope>
    <source>
        <strain evidence="1 2">SCRP324</strain>
    </source>
</reference>
<protein>
    <submittedName>
        <fullName evidence="1">Uncharacterized protein</fullName>
    </submittedName>
</protein>
<sequence length="39" mass="4556">MYRTEELMLAIFILLALKMVPELGTPAEEILAEHDLRRE</sequence>
<organism evidence="1 2">
    <name type="scientific">Phytophthora rubi</name>
    <dbReference type="NCBI Taxonomy" id="129364"/>
    <lineage>
        <taxon>Eukaryota</taxon>
        <taxon>Sar</taxon>
        <taxon>Stramenopiles</taxon>
        <taxon>Oomycota</taxon>
        <taxon>Peronosporomycetes</taxon>
        <taxon>Peronosporales</taxon>
        <taxon>Peronosporaceae</taxon>
        <taxon>Phytophthora</taxon>
    </lineage>
</organism>
<accession>A0A6A3NDI4</accession>
<dbReference type="Proteomes" id="UP000435112">
    <property type="component" value="Unassembled WGS sequence"/>
</dbReference>
<name>A0A6A3NDI4_9STRA</name>
<gene>
    <name evidence="1" type="ORF">PR002_g5159</name>
</gene>
<proteinExistence type="predicted"/>
<evidence type="ECO:0000313" key="2">
    <source>
        <dbReference type="Proteomes" id="UP000435112"/>
    </source>
</evidence>
<comment type="caution">
    <text evidence="1">The sequence shown here is derived from an EMBL/GenBank/DDBJ whole genome shotgun (WGS) entry which is preliminary data.</text>
</comment>
<dbReference type="AlphaFoldDB" id="A0A6A3NDI4"/>
<evidence type="ECO:0000313" key="1">
    <source>
        <dbReference type="EMBL" id="KAE9040059.1"/>
    </source>
</evidence>